<name>A0ABX0QZH9_9GAMM</name>
<proteinExistence type="predicted"/>
<dbReference type="Proteomes" id="UP000780690">
    <property type="component" value="Unassembled WGS sequence"/>
</dbReference>
<protein>
    <submittedName>
        <fullName evidence="1">Uncharacterized protein</fullName>
    </submittedName>
</protein>
<evidence type="ECO:0000313" key="2">
    <source>
        <dbReference type="Proteomes" id="UP000780690"/>
    </source>
</evidence>
<accession>A0ABX0QZH9</accession>
<gene>
    <name evidence="1" type="ORF">F3J38_13800</name>
</gene>
<reference evidence="1 2" key="1">
    <citation type="journal article" date="2019" name="bioRxiv">
        <title>Bacteria contribute to plant secondary compound degradation in a generalist herbivore system.</title>
        <authorList>
            <person name="Francoeur C.B."/>
            <person name="Khadempour L."/>
            <person name="Moreira-Soto R.D."/>
            <person name="Gotting K."/>
            <person name="Book A.J."/>
            <person name="Pinto-Tomas A.A."/>
            <person name="Keefover-Ring K."/>
            <person name="Currie C.R."/>
        </authorList>
    </citation>
    <scope>NUCLEOTIDE SEQUENCE [LARGE SCALE GENOMIC DNA]</scope>
    <source>
        <strain evidence="1 2">Acro-805</strain>
    </source>
</reference>
<evidence type="ECO:0000313" key="1">
    <source>
        <dbReference type="EMBL" id="NIF01125.1"/>
    </source>
</evidence>
<dbReference type="EMBL" id="VWXD01000004">
    <property type="protein sequence ID" value="NIF01125.1"/>
    <property type="molecule type" value="Genomic_DNA"/>
</dbReference>
<keyword evidence="2" id="KW-1185">Reference proteome</keyword>
<organism evidence="1 2">
    <name type="scientific">Candidatus Pantoea formicae</name>
    <dbReference type="NCBI Taxonomy" id="2608355"/>
    <lineage>
        <taxon>Bacteria</taxon>
        <taxon>Pseudomonadati</taxon>
        <taxon>Pseudomonadota</taxon>
        <taxon>Gammaproteobacteria</taxon>
        <taxon>Enterobacterales</taxon>
        <taxon>Erwiniaceae</taxon>
        <taxon>Pantoea</taxon>
    </lineage>
</organism>
<dbReference type="RefSeq" id="WP_167139237.1">
    <property type="nucleotide sequence ID" value="NZ_VWXD01000004.1"/>
</dbReference>
<comment type="caution">
    <text evidence="1">The sequence shown here is derived from an EMBL/GenBank/DDBJ whole genome shotgun (WGS) entry which is preliminary data.</text>
</comment>
<sequence length="219" mass="24871">MRKSTTIILIILLSFPLVSLAASVKNGVLQAYWLPIWKDSVNSPELQLRFFVLSNEGKQQKIINIDSGPVNEAFIKENFRKSTDDFLNFKEGHIEQAGRVSLVDITSTNECDSKIWHAKIIEFEAMKANLKLDEGIVGCNRFPYLITYQLKEGIDTIDLLDQPNVSAKQVGAVNNQHTFVKIKTINPEWLYVAVYDASKKDLIGWPRGYVRKEDLTPVN</sequence>